<name>W6UT52_ECHGR</name>
<reference evidence="1 2" key="1">
    <citation type="journal article" date="2013" name="Nat. Genet.">
        <title>The genome of the hydatid tapeworm Echinococcus granulosus.</title>
        <authorList>
            <person name="Zheng H."/>
            <person name="Zhang W."/>
            <person name="Zhang L."/>
            <person name="Zhang Z."/>
            <person name="Li J."/>
            <person name="Lu G."/>
            <person name="Zhu Y."/>
            <person name="Wang Y."/>
            <person name="Huang Y."/>
            <person name="Liu J."/>
            <person name="Kang H."/>
            <person name="Chen J."/>
            <person name="Wang L."/>
            <person name="Chen A."/>
            <person name="Yu S."/>
            <person name="Gao Z."/>
            <person name="Jin L."/>
            <person name="Gu W."/>
            <person name="Wang Z."/>
            <person name="Zhao L."/>
            <person name="Shi B."/>
            <person name="Wen H."/>
            <person name="Lin R."/>
            <person name="Jones M.K."/>
            <person name="Brejova B."/>
            <person name="Vinar T."/>
            <person name="Zhao G."/>
            <person name="McManus D.P."/>
            <person name="Chen Z."/>
            <person name="Zhou Y."/>
            <person name="Wang S."/>
        </authorList>
    </citation>
    <scope>NUCLEOTIDE SEQUENCE [LARGE SCALE GENOMIC DNA]</scope>
</reference>
<dbReference type="AlphaFoldDB" id="W6UT52"/>
<dbReference type="RefSeq" id="XP_024347765.1">
    <property type="nucleotide sequence ID" value="XM_024497844.1"/>
</dbReference>
<proteinExistence type="predicted"/>
<sequence length="90" mass="10783">MQLKTYKKPFEVPFSVIIITPKEVHTRAVIKKKKNSVKRKDVHYGNLLEPNKKFAFLNKWVPFKYFTTFVAELEYFVIRLCRFQISGKQN</sequence>
<evidence type="ECO:0000313" key="1">
    <source>
        <dbReference type="EMBL" id="EUB56569.1"/>
    </source>
</evidence>
<evidence type="ECO:0000313" key="2">
    <source>
        <dbReference type="Proteomes" id="UP000019149"/>
    </source>
</evidence>
<dbReference type="Proteomes" id="UP000019149">
    <property type="component" value="Unassembled WGS sequence"/>
</dbReference>
<gene>
    <name evidence="1" type="ORF">EGR_08595</name>
</gene>
<protein>
    <submittedName>
        <fullName evidence="1">Uncharacterized protein</fullName>
    </submittedName>
</protein>
<dbReference type="EMBL" id="APAU02000111">
    <property type="protein sequence ID" value="EUB56569.1"/>
    <property type="molecule type" value="Genomic_DNA"/>
</dbReference>
<dbReference type="CTD" id="36344310"/>
<dbReference type="GeneID" id="36344310"/>
<comment type="caution">
    <text evidence="1">The sequence shown here is derived from an EMBL/GenBank/DDBJ whole genome shotgun (WGS) entry which is preliminary data.</text>
</comment>
<keyword evidence="2" id="KW-1185">Reference proteome</keyword>
<accession>W6UT52</accession>
<dbReference type="KEGG" id="egl:EGR_08595"/>
<organism evidence="1 2">
    <name type="scientific">Echinococcus granulosus</name>
    <name type="common">Hydatid tapeworm</name>
    <dbReference type="NCBI Taxonomy" id="6210"/>
    <lineage>
        <taxon>Eukaryota</taxon>
        <taxon>Metazoa</taxon>
        <taxon>Spiralia</taxon>
        <taxon>Lophotrochozoa</taxon>
        <taxon>Platyhelminthes</taxon>
        <taxon>Cestoda</taxon>
        <taxon>Eucestoda</taxon>
        <taxon>Cyclophyllidea</taxon>
        <taxon>Taeniidae</taxon>
        <taxon>Echinococcus</taxon>
        <taxon>Echinococcus granulosus group</taxon>
    </lineage>
</organism>